<feature type="compositionally biased region" description="Basic residues" evidence="1">
    <location>
        <begin position="235"/>
        <end position="249"/>
    </location>
</feature>
<sequence length="1410" mass="148416">MSISLSGSDFGSDGESSLEIDYSEQITAPRRHTEYAPSKNWQKSNFGEQFVGAMGAFGGGGSDPYSFQIDMDLSKFAPSPGSKGTRDSTHSFSTKKSPTAAKPATTQSDNRRHTAPVRKSLESPSNKKKQHGRSKESPKAKPPSPTSQGSGDDSSFAAFLEDSSVSSALSGNARHNKSIPPHSIQSQQLSTKQQKEGAGAGQRTEEDDPSSLQSSRTSSSSSPSISAPTFSSHTSPRKVAKGEKKKGRVARSGSPSESMPTDRDRNRYEAGEATGSSTERDRDQRREREETVKGDDESSAKGLFGAGEKLRHLSSLSSVSSSPSQTAREREQAQIKKAVDPEEKAKGGGAEGNSQGPPQQLLRRKSSGKFSPAPSGALTPRQRSLSNIALSVGGLTKRTTDAEEEDLTSNKNIIDRPSRRQSEITAAERAKETDKDRDMAKVSFGKIPAVNRRTSLPDQPSSLRNFRSPSLASSIKYEEDFEAPSSEEGGDAQTPTAALPRLGSRLSSIRAASVKDSAPLPAGITTPTGGRGATGPSAGRPVTAVAVGDSRSPFASLRGTQLRSFSSQEVARGQTDAPLSPSSVRPGSAGRNNKANPGSRTSAGVTTDGGDPLSATVRNVNWSQEAAARDRGGYSGVPPHAAGGPPYSHQYQQSPQWTGDHQGIPRLSPGASGFHSHSTDPHVPPSGQYHWNPTEMSPLNCPPQSPWSPYPGSINAYPGGQPGWGASGGHPPYCSPPSVPPYGSPAAFAPPPRNYGGGHWGGTWGPPGIHSSKTFRVLHPSPAVSPPWREEVVVEVHQGGGVNSVGATGMTDREQKGRGSGRTVGIQAMPPQDAGTQCDDLPVPPNPYTGMPLPAAHNNFGGSPLPMPAGSPLMCNAASAASLGSPYFSPHPHAATALSLGGLVRNGWNTCVSDPLGSQRLLSQPAPLFPYSHSAPPFGFSAADPVGSPTALAARHQGAGLVQGVAELLNRLQREMKEDRQGGKRKEETQETGAGDSGKVEGRRRSSGGGPMFPHQEDAPPVSTGVEQRSSSEEGGGWGNFAGVDEDRDGEMDSVVEEGLREEGDGDGGWSSAFASENGEAQGEKGRGGKAERVSIDSGEESIGLSEMFHDDGADPIRGDSGAAKRMSQQSAATQSAGKRHSVASQSVHNDSPPPQPHARLLSQDCASERGGHKEAAAADSSSAAERDLLVQLLRRLAEGNFGKGIEERGGKQGGIRESAQKSPVEEDLRAVAASLAGVLSSSAPPPHSQALPVSGASFGFHGRSSHAPVSSVRAATQGGGILGEREMRSRPPRSRLMEALSMQGWEEGIKQQLEAMRSSLLRQRLLSEERQRSEQQRGLMMKEKDSRHKRDKPHTRQKKQSGGKGRGGRGGSCSITSMQDDTYATTQGLREQIDQCLRIKNISSSGAFS</sequence>
<feature type="region of interest" description="Disordered" evidence="1">
    <location>
        <begin position="1327"/>
        <end position="1380"/>
    </location>
</feature>
<feature type="region of interest" description="Disordered" evidence="1">
    <location>
        <begin position="976"/>
        <end position="1185"/>
    </location>
</feature>
<evidence type="ECO:0000313" key="2">
    <source>
        <dbReference type="EMBL" id="CEM28721.1"/>
    </source>
</evidence>
<accession>A0A0G4GGY3</accession>
<feature type="compositionally biased region" description="Basic and acidic residues" evidence="1">
    <location>
        <begin position="1167"/>
        <end position="1177"/>
    </location>
</feature>
<name>A0A0G4GGY3_9ALVE</name>
<feature type="compositionally biased region" description="Basic residues" evidence="1">
    <location>
        <begin position="1350"/>
        <end position="1362"/>
    </location>
</feature>
<feature type="region of interest" description="Disordered" evidence="1">
    <location>
        <begin position="801"/>
        <end position="823"/>
    </location>
</feature>
<feature type="compositionally biased region" description="Polar residues" evidence="1">
    <location>
        <begin position="558"/>
        <end position="569"/>
    </location>
</feature>
<feature type="compositionally biased region" description="Low complexity" evidence="1">
    <location>
        <begin position="521"/>
        <end position="541"/>
    </location>
</feature>
<feature type="compositionally biased region" description="Basic and acidic residues" evidence="1">
    <location>
        <begin position="260"/>
        <end position="270"/>
    </location>
</feature>
<feature type="compositionally biased region" description="Low complexity" evidence="1">
    <location>
        <begin position="210"/>
        <end position="232"/>
    </location>
</feature>
<protein>
    <submittedName>
        <fullName evidence="2">Uncharacterized protein</fullName>
    </submittedName>
</protein>
<feature type="region of interest" description="Disordered" evidence="1">
    <location>
        <begin position="1201"/>
        <end position="1226"/>
    </location>
</feature>
<feature type="compositionally biased region" description="Low complexity" evidence="1">
    <location>
        <begin position="1"/>
        <end position="15"/>
    </location>
</feature>
<feature type="compositionally biased region" description="Basic and acidic residues" evidence="1">
    <location>
        <begin position="976"/>
        <end position="989"/>
    </location>
</feature>
<evidence type="ECO:0000256" key="1">
    <source>
        <dbReference type="SAM" id="MobiDB-lite"/>
    </source>
</evidence>
<feature type="compositionally biased region" description="Basic and acidic residues" evidence="1">
    <location>
        <begin position="327"/>
        <end position="346"/>
    </location>
</feature>
<dbReference type="EMBL" id="CDMZ01001188">
    <property type="protein sequence ID" value="CEM28721.1"/>
    <property type="molecule type" value="Genomic_DNA"/>
</dbReference>
<feature type="compositionally biased region" description="Polar residues" evidence="1">
    <location>
        <begin position="183"/>
        <end position="192"/>
    </location>
</feature>
<feature type="region of interest" description="Disordered" evidence="1">
    <location>
        <begin position="73"/>
        <end position="707"/>
    </location>
</feature>
<proteinExistence type="predicted"/>
<reference evidence="2" key="1">
    <citation type="submission" date="2014-11" db="EMBL/GenBank/DDBJ databases">
        <authorList>
            <person name="Otto D Thomas"/>
            <person name="Naeem Raeece"/>
        </authorList>
    </citation>
    <scope>NUCLEOTIDE SEQUENCE</scope>
</reference>
<feature type="compositionally biased region" description="Basic and acidic residues" evidence="1">
    <location>
        <begin position="1108"/>
        <end position="1118"/>
    </location>
</feature>
<feature type="compositionally biased region" description="Basic and acidic residues" evidence="1">
    <location>
        <begin position="278"/>
        <end position="299"/>
    </location>
</feature>
<feature type="compositionally biased region" description="Low complexity" evidence="1">
    <location>
        <begin position="645"/>
        <end position="656"/>
    </location>
</feature>
<feature type="compositionally biased region" description="Polar residues" evidence="1">
    <location>
        <begin position="580"/>
        <end position="605"/>
    </location>
</feature>
<feature type="compositionally biased region" description="Basic and acidic residues" evidence="1">
    <location>
        <begin position="1327"/>
        <end position="1349"/>
    </location>
</feature>
<gene>
    <name evidence="2" type="ORF">Cvel_21792</name>
</gene>
<feature type="compositionally biased region" description="Gly residues" evidence="1">
    <location>
        <begin position="1363"/>
        <end position="1372"/>
    </location>
</feature>
<organism evidence="2">
    <name type="scientific">Chromera velia CCMP2878</name>
    <dbReference type="NCBI Taxonomy" id="1169474"/>
    <lineage>
        <taxon>Eukaryota</taxon>
        <taxon>Sar</taxon>
        <taxon>Alveolata</taxon>
        <taxon>Colpodellida</taxon>
        <taxon>Chromeraceae</taxon>
        <taxon>Chromera</taxon>
    </lineage>
</organism>
<feature type="region of interest" description="Disordered" evidence="1">
    <location>
        <begin position="1"/>
        <end position="43"/>
    </location>
</feature>
<feature type="compositionally biased region" description="Acidic residues" evidence="1">
    <location>
        <begin position="1044"/>
        <end position="1056"/>
    </location>
</feature>
<feature type="compositionally biased region" description="Polar residues" evidence="1">
    <location>
        <begin position="452"/>
        <end position="473"/>
    </location>
</feature>
<feature type="compositionally biased region" description="Basic and acidic residues" evidence="1">
    <location>
        <begin position="413"/>
        <end position="440"/>
    </location>
</feature>
<dbReference type="VEuPathDB" id="CryptoDB:Cvel_21792"/>
<feature type="compositionally biased region" description="Low complexity" evidence="1">
    <location>
        <begin position="313"/>
        <end position="324"/>
    </location>
</feature>
<feature type="compositionally biased region" description="Polar residues" evidence="1">
    <location>
        <begin position="1127"/>
        <end position="1150"/>
    </location>
</feature>
<feature type="region of interest" description="Disordered" evidence="1">
    <location>
        <begin position="1264"/>
        <end position="1294"/>
    </location>
</feature>
<feature type="compositionally biased region" description="Basic and acidic residues" evidence="1">
    <location>
        <begin position="1082"/>
        <end position="1095"/>
    </location>
</feature>